<keyword evidence="1" id="KW-0812">Transmembrane</keyword>
<feature type="transmembrane region" description="Helical" evidence="1">
    <location>
        <begin position="139"/>
        <end position="158"/>
    </location>
</feature>
<sequence length="332" mass="35768">MIFQTPILALLLVATLASLVALWSGAFAVRVLWRWDLANMSRAQLRMERATELVSTLFGFVMLAELAALLLFVFNADRMASLFVGAMCAVGTLNVNAYGFPALYVKIAVAFAAVLWLILDRTDRMGRDYPLTRVKYAALLLIVPLVLADLGLELAYFLNMQTDVITSCCSKLFTPANPGLSDEMASLAPATALWLLGGTGAALALIGALALRTGVGVRLYALASAAMFAIALAAIVAVVSSYIYDHPNHHCPFCILKPEYGYYGYALYVPLFFGTAMGLGAGLLRPFRKVDSLKSALPTLVRRQVIASMVAYALFGLAVIYAIATSQLILFG</sequence>
<feature type="transmembrane region" description="Helical" evidence="1">
    <location>
        <begin position="103"/>
        <end position="119"/>
    </location>
</feature>
<comment type="caution">
    <text evidence="2">The sequence shown here is derived from an EMBL/GenBank/DDBJ whole genome shotgun (WGS) entry which is preliminary data.</text>
</comment>
<dbReference type="OrthoDB" id="9788139at2"/>
<keyword evidence="1" id="KW-1133">Transmembrane helix</keyword>
<proteinExistence type="predicted"/>
<dbReference type="RefSeq" id="WP_096429775.1">
    <property type="nucleotide sequence ID" value="NZ_NTJD01000001.1"/>
</dbReference>
<gene>
    <name evidence="2" type="ORF">CLN94_00075</name>
</gene>
<keyword evidence="1" id="KW-0472">Membrane</keyword>
<feature type="transmembrane region" description="Helical" evidence="1">
    <location>
        <begin position="52"/>
        <end position="73"/>
    </location>
</feature>
<evidence type="ECO:0000313" key="2">
    <source>
        <dbReference type="EMBL" id="PCD77761.1"/>
    </source>
</evidence>
<name>A0A2A4CR92_9RHOB</name>
<dbReference type="EMBL" id="NTJD01000001">
    <property type="protein sequence ID" value="PCD77761.1"/>
    <property type="molecule type" value="Genomic_DNA"/>
</dbReference>
<dbReference type="Proteomes" id="UP000243507">
    <property type="component" value="Unassembled WGS sequence"/>
</dbReference>
<keyword evidence="3" id="KW-1185">Reference proteome</keyword>
<protein>
    <submittedName>
        <fullName evidence="2">Uncharacterized protein</fullName>
    </submittedName>
</protein>
<feature type="transmembrane region" description="Helical" evidence="1">
    <location>
        <begin position="192"/>
        <end position="212"/>
    </location>
</feature>
<accession>A0A2A4CR92</accession>
<evidence type="ECO:0000313" key="3">
    <source>
        <dbReference type="Proteomes" id="UP000243507"/>
    </source>
</evidence>
<organism evidence="2 3">
    <name type="scientific">Pseudothioclava arenosa</name>
    <dbReference type="NCBI Taxonomy" id="1795308"/>
    <lineage>
        <taxon>Bacteria</taxon>
        <taxon>Pseudomonadati</taxon>
        <taxon>Pseudomonadota</taxon>
        <taxon>Alphaproteobacteria</taxon>
        <taxon>Rhodobacterales</taxon>
        <taxon>Paracoccaceae</taxon>
        <taxon>Pseudothioclava</taxon>
    </lineage>
</organism>
<reference evidence="2 3" key="1">
    <citation type="submission" date="2017-09" db="EMBL/GenBank/DDBJ databases">
        <title>A multilocus sequence analysis scheme for characterization of bacteria in the genus Thioclava.</title>
        <authorList>
            <person name="Liu Y."/>
            <person name="Shao Z."/>
        </authorList>
    </citation>
    <scope>NUCLEOTIDE SEQUENCE [LARGE SCALE GENOMIC DNA]</scope>
    <source>
        <strain evidence="2 3">CAU 1312</strain>
    </source>
</reference>
<evidence type="ECO:0000256" key="1">
    <source>
        <dbReference type="SAM" id="Phobius"/>
    </source>
</evidence>
<dbReference type="AlphaFoldDB" id="A0A2A4CR92"/>
<feature type="transmembrane region" description="Helical" evidence="1">
    <location>
        <begin position="219"/>
        <end position="243"/>
    </location>
</feature>
<feature type="transmembrane region" description="Helical" evidence="1">
    <location>
        <begin position="305"/>
        <end position="324"/>
    </location>
</feature>
<feature type="transmembrane region" description="Helical" evidence="1">
    <location>
        <begin position="263"/>
        <end position="284"/>
    </location>
</feature>